<dbReference type="InterPro" id="IPR024654">
    <property type="entry name" value="Calcineurin-like_PHP_lpxH"/>
</dbReference>
<dbReference type="PANTHER" id="PTHR42850:SF2">
    <property type="entry name" value="BLL5683 PROTEIN"/>
    <property type="match status" value="1"/>
</dbReference>
<dbReference type="EMBL" id="JAUTWS010000009">
    <property type="protein sequence ID" value="MDO9708957.1"/>
    <property type="molecule type" value="Genomic_DNA"/>
</dbReference>
<comment type="similarity">
    <text evidence="1">Belongs to the metallophosphoesterase superfamily. YfcE family.</text>
</comment>
<accession>A0ABT9DYI4</accession>
<dbReference type="SUPFAM" id="SSF56300">
    <property type="entry name" value="Metallo-dependent phosphatases"/>
    <property type="match status" value="1"/>
</dbReference>
<feature type="domain" description="Calcineurin-like phosphoesterase" evidence="2">
    <location>
        <begin position="1"/>
        <end position="180"/>
    </location>
</feature>
<evidence type="ECO:0000313" key="4">
    <source>
        <dbReference type="Proteomes" id="UP001243009"/>
    </source>
</evidence>
<dbReference type="Gene3D" id="3.60.21.10">
    <property type="match status" value="1"/>
</dbReference>
<dbReference type="InterPro" id="IPR029052">
    <property type="entry name" value="Metallo-depent_PP-like"/>
</dbReference>
<proteinExistence type="inferred from homology"/>
<sequence length="247" mass="25672">MQLAVIADIHGNLLALRAVLADIARRGIGQTVDLGDSVSGPLWPRESLELLQSAGIPTLRGNHDRWVAEGGAGSWDAFARAQLGPAQAAWLGALPPQREPLPGLLAFHARPEDDNAYLLEEVADGRMVPATAETVAARLGPTEASLILCAHSHRAGLLRLPDGRVVVNPGSVGCPAYADPTPPAHVSESGAPFARYAVLEVEAGRLLGAEFVAVGYDHAAAAARAEAQGQPAWAHALRTGLMPQGAA</sequence>
<dbReference type="Proteomes" id="UP001243009">
    <property type="component" value="Unassembled WGS sequence"/>
</dbReference>
<comment type="caution">
    <text evidence="3">The sequence shown here is derived from an EMBL/GenBank/DDBJ whole genome shotgun (WGS) entry which is preliminary data.</text>
</comment>
<dbReference type="PANTHER" id="PTHR42850">
    <property type="entry name" value="METALLOPHOSPHOESTERASE"/>
    <property type="match status" value="1"/>
</dbReference>
<protein>
    <submittedName>
        <fullName evidence="3">Metallophosphoesterase family protein</fullName>
    </submittedName>
</protein>
<keyword evidence="4" id="KW-1185">Reference proteome</keyword>
<evidence type="ECO:0000259" key="2">
    <source>
        <dbReference type="Pfam" id="PF12850"/>
    </source>
</evidence>
<dbReference type="PIRSF" id="PIRSF000883">
    <property type="entry name" value="Pesterase_MJ0912"/>
    <property type="match status" value="1"/>
</dbReference>
<dbReference type="InterPro" id="IPR011152">
    <property type="entry name" value="Pesterase_MJ0912"/>
</dbReference>
<dbReference type="RefSeq" id="WP_305103823.1">
    <property type="nucleotide sequence ID" value="NZ_JAUTWS010000009.1"/>
</dbReference>
<reference evidence="3 4" key="1">
    <citation type="submission" date="2023-08" db="EMBL/GenBank/DDBJ databases">
        <title>The draft genome sequence of Paracraurococcus sp. LOR1-02.</title>
        <authorList>
            <person name="Kingkaew E."/>
            <person name="Tanasupawat S."/>
        </authorList>
    </citation>
    <scope>NUCLEOTIDE SEQUENCE [LARGE SCALE GENOMIC DNA]</scope>
    <source>
        <strain evidence="3 4">LOR1-02</strain>
    </source>
</reference>
<dbReference type="Pfam" id="PF12850">
    <property type="entry name" value="Metallophos_2"/>
    <property type="match status" value="1"/>
</dbReference>
<gene>
    <name evidence="3" type="ORF">Q7A36_11445</name>
</gene>
<name>A0ABT9DYI4_9PROT</name>
<evidence type="ECO:0000313" key="3">
    <source>
        <dbReference type="EMBL" id="MDO9708957.1"/>
    </source>
</evidence>
<evidence type="ECO:0000256" key="1">
    <source>
        <dbReference type="ARBA" id="ARBA00008950"/>
    </source>
</evidence>
<dbReference type="InterPro" id="IPR050126">
    <property type="entry name" value="Ap4A_hydrolase"/>
</dbReference>
<organism evidence="3 4">
    <name type="scientific">Paracraurococcus lichenis</name>
    <dbReference type="NCBI Taxonomy" id="3064888"/>
    <lineage>
        <taxon>Bacteria</taxon>
        <taxon>Pseudomonadati</taxon>
        <taxon>Pseudomonadota</taxon>
        <taxon>Alphaproteobacteria</taxon>
        <taxon>Acetobacterales</taxon>
        <taxon>Roseomonadaceae</taxon>
        <taxon>Paracraurococcus</taxon>
    </lineage>
</organism>